<dbReference type="Proteomes" id="UP000823388">
    <property type="component" value="Chromosome 4N"/>
</dbReference>
<name>A0A8T0T5B4_PANVG</name>
<proteinExistence type="predicted"/>
<dbReference type="AlphaFoldDB" id="A0A8T0T5B4"/>
<dbReference type="EMBL" id="CM029044">
    <property type="protein sequence ID" value="KAG2606481.1"/>
    <property type="molecule type" value="Genomic_DNA"/>
</dbReference>
<organism evidence="1 2">
    <name type="scientific">Panicum virgatum</name>
    <name type="common">Blackwell switchgrass</name>
    <dbReference type="NCBI Taxonomy" id="38727"/>
    <lineage>
        <taxon>Eukaryota</taxon>
        <taxon>Viridiplantae</taxon>
        <taxon>Streptophyta</taxon>
        <taxon>Embryophyta</taxon>
        <taxon>Tracheophyta</taxon>
        <taxon>Spermatophyta</taxon>
        <taxon>Magnoliopsida</taxon>
        <taxon>Liliopsida</taxon>
        <taxon>Poales</taxon>
        <taxon>Poaceae</taxon>
        <taxon>PACMAD clade</taxon>
        <taxon>Panicoideae</taxon>
        <taxon>Panicodae</taxon>
        <taxon>Paniceae</taxon>
        <taxon>Panicinae</taxon>
        <taxon>Panicum</taxon>
        <taxon>Panicum sect. Hiantes</taxon>
    </lineage>
</organism>
<evidence type="ECO:0000313" key="1">
    <source>
        <dbReference type="EMBL" id="KAG2606481.1"/>
    </source>
</evidence>
<keyword evidence="2" id="KW-1185">Reference proteome</keyword>
<reference evidence="1 2" key="1">
    <citation type="submission" date="2020-05" db="EMBL/GenBank/DDBJ databases">
        <title>WGS assembly of Panicum virgatum.</title>
        <authorList>
            <person name="Lovell J.T."/>
            <person name="Jenkins J."/>
            <person name="Shu S."/>
            <person name="Juenger T.E."/>
            <person name="Schmutz J."/>
        </authorList>
    </citation>
    <scope>NUCLEOTIDE SEQUENCE [LARGE SCALE GENOMIC DNA]</scope>
    <source>
        <strain evidence="2">cv. AP13</strain>
    </source>
</reference>
<gene>
    <name evidence="1" type="ORF">PVAP13_4NG170700</name>
</gene>
<sequence length="107" mass="12883">MGECFNYRLETFIWIAGRRFFNCEKEEGHPFEWKLWPLLSEILDLQDSCIFKVININRQGNWYAHCLCYMQAKIEWSQLCYFLLFFRGLPIQLCYFISTTECNLGSV</sequence>
<comment type="caution">
    <text evidence="1">The sequence shown here is derived from an EMBL/GenBank/DDBJ whole genome shotgun (WGS) entry which is preliminary data.</text>
</comment>
<accession>A0A8T0T5B4</accession>
<evidence type="ECO:0000313" key="2">
    <source>
        <dbReference type="Proteomes" id="UP000823388"/>
    </source>
</evidence>
<protein>
    <submittedName>
        <fullName evidence="1">Uncharacterized protein</fullName>
    </submittedName>
</protein>